<comment type="caution">
    <text evidence="2">The sequence shown here is derived from an EMBL/GenBank/DDBJ whole genome shotgun (WGS) entry which is preliminary data.</text>
</comment>
<gene>
    <name evidence="2" type="ORF">LCGC14_2501890</name>
</gene>
<evidence type="ECO:0000313" key="2">
    <source>
        <dbReference type="EMBL" id="KKL15812.1"/>
    </source>
</evidence>
<protein>
    <submittedName>
        <fullName evidence="2">Uncharacterized protein</fullName>
    </submittedName>
</protein>
<reference evidence="2" key="1">
    <citation type="journal article" date="2015" name="Nature">
        <title>Complex archaea that bridge the gap between prokaryotes and eukaryotes.</title>
        <authorList>
            <person name="Spang A."/>
            <person name="Saw J.H."/>
            <person name="Jorgensen S.L."/>
            <person name="Zaremba-Niedzwiedzka K."/>
            <person name="Martijn J."/>
            <person name="Lind A.E."/>
            <person name="van Eijk R."/>
            <person name="Schleper C."/>
            <person name="Guy L."/>
            <person name="Ettema T.J."/>
        </authorList>
    </citation>
    <scope>NUCLEOTIDE SEQUENCE</scope>
</reference>
<evidence type="ECO:0000256" key="1">
    <source>
        <dbReference type="SAM" id="MobiDB-lite"/>
    </source>
</evidence>
<dbReference type="AlphaFoldDB" id="A0A0F9BPN9"/>
<proteinExistence type="predicted"/>
<dbReference type="EMBL" id="LAZR01039921">
    <property type="protein sequence ID" value="KKL15812.1"/>
    <property type="molecule type" value="Genomic_DNA"/>
</dbReference>
<sequence length="68" mass="7695">MTKGNPYNGDDYSHTAWENGRNVGYHSRDDEVAELEDKIAAFGHLFKMNLRTLEKRAAATEVVRRAGL</sequence>
<feature type="region of interest" description="Disordered" evidence="1">
    <location>
        <begin position="1"/>
        <end position="20"/>
    </location>
</feature>
<name>A0A0F9BPN9_9ZZZZ</name>
<organism evidence="2">
    <name type="scientific">marine sediment metagenome</name>
    <dbReference type="NCBI Taxonomy" id="412755"/>
    <lineage>
        <taxon>unclassified sequences</taxon>
        <taxon>metagenomes</taxon>
        <taxon>ecological metagenomes</taxon>
    </lineage>
</organism>
<accession>A0A0F9BPN9</accession>